<dbReference type="Pfam" id="PF00768">
    <property type="entry name" value="Peptidase_S11"/>
    <property type="match status" value="1"/>
</dbReference>
<evidence type="ECO:0000256" key="16">
    <source>
        <dbReference type="SAM" id="SignalP"/>
    </source>
</evidence>
<comment type="catalytic activity">
    <reaction evidence="12">
        <text>Preferential cleavage: (Ac)2-L-Lys-D-Ala-|-D-Ala. Also transpeptidation of peptidyl-alanyl moieties that are N-acyl substituents of D-alanine.</text>
        <dbReference type="EC" id="3.4.16.4"/>
    </reaction>
</comment>
<reference evidence="18 19" key="1">
    <citation type="submission" date="2017-09" db="EMBL/GenBank/DDBJ databases">
        <title>Bacterial strain isolated from the female urinary microbiota.</title>
        <authorList>
            <person name="Thomas-White K."/>
            <person name="Kumar N."/>
            <person name="Forster S."/>
            <person name="Putonti C."/>
            <person name="Lawley T."/>
            <person name="Wolfe A.J."/>
        </authorList>
    </citation>
    <scope>NUCLEOTIDE SEQUENCE [LARGE SCALE GENOMIC DNA]</scope>
    <source>
        <strain evidence="18 19">UMB0204</strain>
    </source>
</reference>
<gene>
    <name evidence="18" type="ORF">CJ192_04425</name>
</gene>
<evidence type="ECO:0000256" key="7">
    <source>
        <dbReference type="ARBA" id="ARBA00022729"/>
    </source>
</evidence>
<protein>
    <recommendedName>
        <fullName evidence="4">serine-type D-Ala-D-Ala carboxypeptidase</fullName>
        <ecNumber evidence="4">3.4.16.4</ecNumber>
    </recommendedName>
</protein>
<keyword evidence="5 18" id="KW-0121">Carboxypeptidase</keyword>
<evidence type="ECO:0000256" key="4">
    <source>
        <dbReference type="ARBA" id="ARBA00012448"/>
    </source>
</evidence>
<evidence type="ECO:0000256" key="3">
    <source>
        <dbReference type="ARBA" id="ARBA00007164"/>
    </source>
</evidence>
<dbReference type="GO" id="GO:0006508">
    <property type="term" value="P:proteolysis"/>
    <property type="evidence" value="ECO:0007669"/>
    <property type="project" value="UniProtKB-KW"/>
</dbReference>
<feature type="domain" description="Peptidase S11 D-Ala-D-Ala carboxypeptidase A C-terminal" evidence="17">
    <location>
        <begin position="296"/>
        <end position="383"/>
    </location>
</feature>
<organism evidence="18 19">
    <name type="scientific">Anaerococcus hydrogenalis</name>
    <dbReference type="NCBI Taxonomy" id="33029"/>
    <lineage>
        <taxon>Bacteria</taxon>
        <taxon>Bacillati</taxon>
        <taxon>Bacillota</taxon>
        <taxon>Tissierellia</taxon>
        <taxon>Tissierellales</taxon>
        <taxon>Peptoniphilaceae</taxon>
        <taxon>Anaerococcus</taxon>
    </lineage>
</organism>
<dbReference type="Gene3D" id="2.60.410.10">
    <property type="entry name" value="D-Ala-D-Ala carboxypeptidase, C-terminal domain"/>
    <property type="match status" value="1"/>
</dbReference>
<accession>A0A2N6UK20</accession>
<dbReference type="Gene3D" id="3.40.710.10">
    <property type="entry name" value="DD-peptidase/beta-lactamase superfamily"/>
    <property type="match status" value="1"/>
</dbReference>
<dbReference type="InterPro" id="IPR012338">
    <property type="entry name" value="Beta-lactam/transpept-like"/>
</dbReference>
<dbReference type="PANTHER" id="PTHR21581">
    <property type="entry name" value="D-ALANYL-D-ALANINE CARBOXYPEPTIDASE"/>
    <property type="match status" value="1"/>
</dbReference>
<dbReference type="SMART" id="SM00936">
    <property type="entry name" value="PBP5_C"/>
    <property type="match status" value="1"/>
</dbReference>
<evidence type="ECO:0000256" key="9">
    <source>
        <dbReference type="ARBA" id="ARBA00022960"/>
    </source>
</evidence>
<feature type="active site" evidence="13">
    <location>
        <position position="133"/>
    </location>
</feature>
<dbReference type="EC" id="3.4.16.4" evidence="4"/>
<dbReference type="InterPro" id="IPR018044">
    <property type="entry name" value="Peptidase_S11"/>
</dbReference>
<sequence>MKRKYKISALILAILFLFSPLNVFADESIAKEGDNVVGADKDVRAYLIGNQESGDIFYQKNADKTYPIASMSKLMTFLLTREAIDSGKISYDTKVKGTKEAEDLTGPEYSSLGIKEGEEYTIKELITGLIVVSGNDCANLLASKISGSEDNFAKEMNKKAQELNLKSQKYYNASGVNTEDDTQNSSSAKDLFELTRIILKKYPDILEYSNMDGIDDNKKDIHKKSTIPLKGDIKGVDGLKTGTTEEAGSCLITTIDMGKFDPKNDYRAISIVMGAKDHPTRDAAMTDLIYYVSRYFNYKKLADKQTPSDFVKVNSVKEGYVELYPDQDVGFIIKNKSMPNVKTDIKKDIKAPIKKGEKLGKVYISYEDKSYQVNLISKKDQTKASNFTRIKRTISDACNFLVECIIAR</sequence>
<keyword evidence="11" id="KW-0961">Cell wall biogenesis/degradation</keyword>
<evidence type="ECO:0000256" key="13">
    <source>
        <dbReference type="PIRSR" id="PIRSR618044-1"/>
    </source>
</evidence>
<dbReference type="AlphaFoldDB" id="A0A2N6UK20"/>
<keyword evidence="9" id="KW-0133">Cell shape</keyword>
<comment type="caution">
    <text evidence="18">The sequence shown here is derived from an EMBL/GenBank/DDBJ whole genome shotgun (WGS) entry which is preliminary data.</text>
</comment>
<evidence type="ECO:0000256" key="15">
    <source>
        <dbReference type="RuleBase" id="RU004016"/>
    </source>
</evidence>
<evidence type="ECO:0000256" key="8">
    <source>
        <dbReference type="ARBA" id="ARBA00022801"/>
    </source>
</evidence>
<dbReference type="GeneID" id="84578424"/>
<dbReference type="Proteomes" id="UP000235658">
    <property type="component" value="Unassembled WGS sequence"/>
</dbReference>
<evidence type="ECO:0000256" key="11">
    <source>
        <dbReference type="ARBA" id="ARBA00023316"/>
    </source>
</evidence>
<evidence type="ECO:0000256" key="10">
    <source>
        <dbReference type="ARBA" id="ARBA00022984"/>
    </source>
</evidence>
<dbReference type="EMBL" id="PNHP01000002">
    <property type="protein sequence ID" value="PMC82001.1"/>
    <property type="molecule type" value="Genomic_DNA"/>
</dbReference>
<dbReference type="GO" id="GO:0008360">
    <property type="term" value="P:regulation of cell shape"/>
    <property type="evidence" value="ECO:0007669"/>
    <property type="project" value="UniProtKB-KW"/>
</dbReference>
<dbReference type="UniPathway" id="UPA00219"/>
<dbReference type="SUPFAM" id="SSF69189">
    <property type="entry name" value="Penicillin-binding protein associated domain"/>
    <property type="match status" value="1"/>
</dbReference>
<evidence type="ECO:0000259" key="17">
    <source>
        <dbReference type="SMART" id="SM00936"/>
    </source>
</evidence>
<dbReference type="PANTHER" id="PTHR21581:SF11">
    <property type="entry name" value="D-ALANYL-D-ALANINE CARBOXYPEPTIDASE DACA"/>
    <property type="match status" value="1"/>
</dbReference>
<comment type="similarity">
    <text evidence="3 15">Belongs to the peptidase S11 family.</text>
</comment>
<dbReference type="GO" id="GO:0071555">
    <property type="term" value="P:cell wall organization"/>
    <property type="evidence" value="ECO:0007669"/>
    <property type="project" value="UniProtKB-KW"/>
</dbReference>
<dbReference type="GO" id="GO:0009252">
    <property type="term" value="P:peptidoglycan biosynthetic process"/>
    <property type="evidence" value="ECO:0007669"/>
    <property type="project" value="UniProtKB-UniPathway"/>
</dbReference>
<evidence type="ECO:0000256" key="14">
    <source>
        <dbReference type="PIRSR" id="PIRSR618044-2"/>
    </source>
</evidence>
<proteinExistence type="inferred from homology"/>
<evidence type="ECO:0000313" key="18">
    <source>
        <dbReference type="EMBL" id="PMC82001.1"/>
    </source>
</evidence>
<evidence type="ECO:0000256" key="5">
    <source>
        <dbReference type="ARBA" id="ARBA00022645"/>
    </source>
</evidence>
<feature type="signal peptide" evidence="16">
    <location>
        <begin position="1"/>
        <end position="25"/>
    </location>
</feature>
<comment type="function">
    <text evidence="1">Removes C-terminal D-alanyl residues from sugar-peptide cell wall precursors.</text>
</comment>
<dbReference type="RefSeq" id="WP_004812107.1">
    <property type="nucleotide sequence ID" value="NZ_CABKPG010000052.1"/>
</dbReference>
<dbReference type="InterPro" id="IPR012907">
    <property type="entry name" value="Peptidase_S11_C"/>
</dbReference>
<dbReference type="InterPro" id="IPR001967">
    <property type="entry name" value="Peptidase_S11_N"/>
</dbReference>
<feature type="chain" id="PRO_5014801833" description="serine-type D-Ala-D-Ala carboxypeptidase" evidence="16">
    <location>
        <begin position="26"/>
        <end position="408"/>
    </location>
</feature>
<dbReference type="Pfam" id="PF07943">
    <property type="entry name" value="PBP5_C"/>
    <property type="match status" value="1"/>
</dbReference>
<feature type="active site" description="Acyl-ester intermediate" evidence="13">
    <location>
        <position position="70"/>
    </location>
</feature>
<dbReference type="PRINTS" id="PR00725">
    <property type="entry name" value="DADACBPTASE1"/>
</dbReference>
<keyword evidence="6" id="KW-0645">Protease</keyword>
<evidence type="ECO:0000256" key="1">
    <source>
        <dbReference type="ARBA" id="ARBA00003217"/>
    </source>
</evidence>
<feature type="binding site" evidence="14">
    <location>
        <position position="240"/>
    </location>
    <ligand>
        <name>substrate</name>
    </ligand>
</feature>
<dbReference type="InterPro" id="IPR037167">
    <property type="entry name" value="Peptidase_S11_C_sf"/>
</dbReference>
<keyword evidence="8" id="KW-0378">Hydrolase</keyword>
<comment type="pathway">
    <text evidence="2">Cell wall biogenesis; peptidoglycan biosynthesis.</text>
</comment>
<dbReference type="SUPFAM" id="SSF56601">
    <property type="entry name" value="beta-lactamase/transpeptidase-like"/>
    <property type="match status" value="1"/>
</dbReference>
<keyword evidence="10" id="KW-0573">Peptidoglycan synthesis</keyword>
<feature type="active site" description="Proton acceptor" evidence="13">
    <location>
        <position position="73"/>
    </location>
</feature>
<evidence type="ECO:0000256" key="12">
    <source>
        <dbReference type="ARBA" id="ARBA00034000"/>
    </source>
</evidence>
<dbReference type="GO" id="GO:0009002">
    <property type="term" value="F:serine-type D-Ala-D-Ala carboxypeptidase activity"/>
    <property type="evidence" value="ECO:0007669"/>
    <property type="project" value="UniProtKB-EC"/>
</dbReference>
<evidence type="ECO:0000256" key="6">
    <source>
        <dbReference type="ARBA" id="ARBA00022670"/>
    </source>
</evidence>
<dbReference type="InterPro" id="IPR015956">
    <property type="entry name" value="Peniciliin-bd_prot_C_sf"/>
</dbReference>
<name>A0A2N6UK20_9FIRM</name>
<evidence type="ECO:0000313" key="19">
    <source>
        <dbReference type="Proteomes" id="UP000235658"/>
    </source>
</evidence>
<keyword evidence="7 16" id="KW-0732">Signal</keyword>
<evidence type="ECO:0000256" key="2">
    <source>
        <dbReference type="ARBA" id="ARBA00004752"/>
    </source>
</evidence>